<sequence length="90" mass="9365">MQPKSLIIFAILGITALAIFNLISSHRTQQIIASNEANSSAASAPLAIAPNDTSSIGEQPKQVLDKATTDLNQAAQTSSNNLASAEKTTQ</sequence>
<gene>
    <name evidence="3" type="ORF">NP7_01510</name>
</gene>
<dbReference type="RefSeq" id="WP_100269429.1">
    <property type="nucleotide sequence ID" value="NZ_CP024443.1"/>
</dbReference>
<keyword evidence="2" id="KW-0812">Transmembrane</keyword>
<evidence type="ECO:0000313" key="4">
    <source>
        <dbReference type="Proteomes" id="UP000229340"/>
    </source>
</evidence>
<dbReference type="EMBL" id="CP024443">
    <property type="protein sequence ID" value="ATR78065.1"/>
    <property type="molecule type" value="Genomic_DNA"/>
</dbReference>
<proteinExistence type="predicted"/>
<evidence type="ECO:0000256" key="2">
    <source>
        <dbReference type="SAM" id="Phobius"/>
    </source>
</evidence>
<protein>
    <submittedName>
        <fullName evidence="3">Uncharacterized protein</fullName>
    </submittedName>
</protein>
<reference evidence="4" key="1">
    <citation type="submission" date="2017-11" db="EMBL/GenBank/DDBJ databases">
        <title>Complete genome sequence of Moraxella osloensis NP7 isolated from human skin.</title>
        <authorList>
            <person name="Lee K."/>
            <person name="Lim J.Y."/>
            <person name="Hwang I."/>
        </authorList>
    </citation>
    <scope>NUCLEOTIDE SEQUENCE [LARGE SCALE GENOMIC DNA]</scope>
    <source>
        <strain evidence="4">NP7</strain>
    </source>
</reference>
<organism evidence="3 4">
    <name type="scientific">Faucicola osloensis</name>
    <name type="common">Moraxella osloensis</name>
    <dbReference type="NCBI Taxonomy" id="34062"/>
    <lineage>
        <taxon>Bacteria</taxon>
        <taxon>Pseudomonadati</taxon>
        <taxon>Pseudomonadota</taxon>
        <taxon>Gammaproteobacteria</taxon>
        <taxon>Moraxellales</taxon>
        <taxon>Moraxellaceae</taxon>
        <taxon>Faucicola</taxon>
    </lineage>
</organism>
<accession>A0A2D2LSQ7</accession>
<dbReference type="Proteomes" id="UP000229340">
    <property type="component" value="Chromosome"/>
</dbReference>
<feature type="region of interest" description="Disordered" evidence="1">
    <location>
        <begin position="37"/>
        <end position="58"/>
    </location>
</feature>
<keyword evidence="2" id="KW-0472">Membrane</keyword>
<feature type="compositionally biased region" description="Low complexity" evidence="1">
    <location>
        <begin position="37"/>
        <end position="51"/>
    </location>
</feature>
<keyword evidence="2" id="KW-1133">Transmembrane helix</keyword>
<evidence type="ECO:0000256" key="1">
    <source>
        <dbReference type="SAM" id="MobiDB-lite"/>
    </source>
</evidence>
<name>A0A2D2LSQ7_FAUOS</name>
<feature type="transmembrane region" description="Helical" evidence="2">
    <location>
        <begin position="6"/>
        <end position="23"/>
    </location>
</feature>
<dbReference type="AlphaFoldDB" id="A0A2D2LSQ7"/>
<evidence type="ECO:0000313" key="3">
    <source>
        <dbReference type="EMBL" id="ATR78065.1"/>
    </source>
</evidence>